<proteinExistence type="predicted"/>
<name>A0A3E1KCT7_9GAMM</name>
<accession>A0A3E1KCT7</accession>
<evidence type="ECO:0000313" key="3">
    <source>
        <dbReference type="Proteomes" id="UP000260351"/>
    </source>
</evidence>
<evidence type="ECO:0000256" key="1">
    <source>
        <dbReference type="SAM" id="SignalP"/>
    </source>
</evidence>
<reference evidence="2 3" key="1">
    <citation type="submission" date="2018-08" db="EMBL/GenBank/DDBJ databases">
        <title>Wenzhouxiangella salilacus sp. nov., a novel bacterium isolated from a saline lake in Xinjiang Province, China.</title>
        <authorList>
            <person name="Han S."/>
        </authorList>
    </citation>
    <scope>NUCLEOTIDE SEQUENCE [LARGE SCALE GENOMIC DNA]</scope>
    <source>
        <strain evidence="2 3">XDB06</strain>
    </source>
</reference>
<comment type="caution">
    <text evidence="2">The sequence shown here is derived from an EMBL/GenBank/DDBJ whole genome shotgun (WGS) entry which is preliminary data.</text>
</comment>
<evidence type="ECO:0000313" key="2">
    <source>
        <dbReference type="EMBL" id="RFF32857.1"/>
    </source>
</evidence>
<dbReference type="AlphaFoldDB" id="A0A3E1KCT7"/>
<feature type="chain" id="PRO_5017618000" evidence="1">
    <location>
        <begin position="19"/>
        <end position="167"/>
    </location>
</feature>
<dbReference type="EMBL" id="QUZK01000003">
    <property type="protein sequence ID" value="RFF32857.1"/>
    <property type="molecule type" value="Genomic_DNA"/>
</dbReference>
<feature type="signal peptide" evidence="1">
    <location>
        <begin position="1"/>
        <end position="18"/>
    </location>
</feature>
<protein>
    <submittedName>
        <fullName evidence="2">Uncharacterized protein</fullName>
    </submittedName>
</protein>
<gene>
    <name evidence="2" type="ORF">DZC52_00545</name>
</gene>
<keyword evidence="3" id="KW-1185">Reference proteome</keyword>
<sequence>MSVALFFCLAFGGHAASAGSAVSTQGDKSSVHAEARDFVRSLREGPDREGFLTRVESAVELIGADDSPAGLARNQLKADVNDYYEHEWNRRFRALGWLGSHLAVLSVVQEFEKQGDREMKVRFADGTQVTLRVDELLKGLDPRSGLHLQLVVDQATARRADGSLIQS</sequence>
<dbReference type="Proteomes" id="UP000260351">
    <property type="component" value="Unassembled WGS sequence"/>
</dbReference>
<keyword evidence="1" id="KW-0732">Signal</keyword>
<organism evidence="2 3">
    <name type="scientific">Wenzhouxiangella sediminis</name>
    <dbReference type="NCBI Taxonomy" id="1792836"/>
    <lineage>
        <taxon>Bacteria</taxon>
        <taxon>Pseudomonadati</taxon>
        <taxon>Pseudomonadota</taxon>
        <taxon>Gammaproteobacteria</taxon>
        <taxon>Chromatiales</taxon>
        <taxon>Wenzhouxiangellaceae</taxon>
        <taxon>Wenzhouxiangella</taxon>
    </lineage>
</organism>